<protein>
    <submittedName>
        <fullName evidence="6">Substrate-binding domain-containing protein</fullName>
    </submittedName>
</protein>
<dbReference type="InterPro" id="IPR028082">
    <property type="entry name" value="Peripla_BP_I"/>
</dbReference>
<evidence type="ECO:0000256" key="1">
    <source>
        <dbReference type="ARBA" id="ARBA00004196"/>
    </source>
</evidence>
<evidence type="ECO:0000313" key="7">
    <source>
        <dbReference type="Proteomes" id="UP000824072"/>
    </source>
</evidence>
<accession>A0A9D1IDA5</accession>
<dbReference type="GO" id="GO:0030246">
    <property type="term" value="F:carbohydrate binding"/>
    <property type="evidence" value="ECO:0007669"/>
    <property type="project" value="UniProtKB-ARBA"/>
</dbReference>
<dbReference type="PANTHER" id="PTHR46847:SF1">
    <property type="entry name" value="D-ALLOSE-BINDING PERIPLASMIC PROTEIN-RELATED"/>
    <property type="match status" value="1"/>
</dbReference>
<reference evidence="6" key="1">
    <citation type="submission" date="2020-10" db="EMBL/GenBank/DDBJ databases">
        <authorList>
            <person name="Gilroy R."/>
        </authorList>
    </citation>
    <scope>NUCLEOTIDE SEQUENCE</scope>
    <source>
        <strain evidence="6">ChiHcec3-11533</strain>
    </source>
</reference>
<feature type="chain" id="PRO_5038997736" evidence="4">
    <location>
        <begin position="22"/>
        <end position="348"/>
    </location>
</feature>
<organism evidence="6 7">
    <name type="scientific">Candidatus Pullichristensenella excrementigallinarum</name>
    <dbReference type="NCBI Taxonomy" id="2840907"/>
    <lineage>
        <taxon>Bacteria</taxon>
        <taxon>Bacillati</taxon>
        <taxon>Bacillota</taxon>
        <taxon>Clostridia</taxon>
        <taxon>Candidatus Pullichristensenella</taxon>
    </lineage>
</organism>
<evidence type="ECO:0000256" key="2">
    <source>
        <dbReference type="ARBA" id="ARBA00007639"/>
    </source>
</evidence>
<keyword evidence="3 4" id="KW-0732">Signal</keyword>
<name>A0A9D1IDA5_9FIRM</name>
<dbReference type="Proteomes" id="UP000824072">
    <property type="component" value="Unassembled WGS sequence"/>
</dbReference>
<dbReference type="AlphaFoldDB" id="A0A9D1IDA5"/>
<dbReference type="InterPro" id="IPR025997">
    <property type="entry name" value="SBP_2_dom"/>
</dbReference>
<reference evidence="6" key="2">
    <citation type="journal article" date="2021" name="PeerJ">
        <title>Extensive microbial diversity within the chicken gut microbiome revealed by metagenomics and culture.</title>
        <authorList>
            <person name="Gilroy R."/>
            <person name="Ravi A."/>
            <person name="Getino M."/>
            <person name="Pursley I."/>
            <person name="Horton D.L."/>
            <person name="Alikhan N.F."/>
            <person name="Baker D."/>
            <person name="Gharbi K."/>
            <person name="Hall N."/>
            <person name="Watson M."/>
            <person name="Adriaenssens E.M."/>
            <person name="Foster-Nyarko E."/>
            <person name="Jarju S."/>
            <person name="Secka A."/>
            <person name="Antonio M."/>
            <person name="Oren A."/>
            <person name="Chaudhuri R.R."/>
            <person name="La Ragione R."/>
            <person name="Hildebrand F."/>
            <person name="Pallen M.J."/>
        </authorList>
    </citation>
    <scope>NUCLEOTIDE SEQUENCE</scope>
    <source>
        <strain evidence="6">ChiHcec3-11533</strain>
    </source>
</reference>
<dbReference type="SUPFAM" id="SSF53822">
    <property type="entry name" value="Periplasmic binding protein-like I"/>
    <property type="match status" value="1"/>
</dbReference>
<evidence type="ECO:0000256" key="3">
    <source>
        <dbReference type="ARBA" id="ARBA00022729"/>
    </source>
</evidence>
<dbReference type="GO" id="GO:0030313">
    <property type="term" value="C:cell envelope"/>
    <property type="evidence" value="ECO:0007669"/>
    <property type="project" value="UniProtKB-SubCell"/>
</dbReference>
<sequence>MKKVLTILLAVMLLAVGVASAETLKLASHNAVIEGNAYRVRYEQDIQDAAAAASEYGYDITYASFVSNWDAATETQQIQNSINEGYDIILVNPVAATGLDPVIEKAQDAGIVYINCDCEYLSEDVEILNICTDQYYLGYKTATYAGEVLGEGAKVVMINAIEGNAANTFRQNGFDKGIEEQGLEVVGYYNHDWDNTLCQQIMTEILNSGLEFDGVLVSQGAEAVLAAYDAAGAELPKFIGFGDTGEYMQRMLEINAEEEVLPYIVVSNPPGVGASALNFGINQIMGKTLKDDVYENGNELYHSIYLPSKIWYTYENQEDYREMAESMAAGDAISYWLTIDEVAEQYFN</sequence>
<gene>
    <name evidence="6" type="ORF">IAB02_05790</name>
</gene>
<dbReference type="Pfam" id="PF13407">
    <property type="entry name" value="Peripla_BP_4"/>
    <property type="match status" value="1"/>
</dbReference>
<proteinExistence type="inferred from homology"/>
<dbReference type="EMBL" id="DVMU01000128">
    <property type="protein sequence ID" value="HIU34057.1"/>
    <property type="molecule type" value="Genomic_DNA"/>
</dbReference>
<feature type="signal peptide" evidence="4">
    <location>
        <begin position="1"/>
        <end position="21"/>
    </location>
</feature>
<comment type="similarity">
    <text evidence="2">Belongs to the bacterial solute-binding protein 2 family.</text>
</comment>
<feature type="domain" description="Periplasmic binding protein" evidence="5">
    <location>
        <begin position="43"/>
        <end position="287"/>
    </location>
</feature>
<evidence type="ECO:0000259" key="5">
    <source>
        <dbReference type="Pfam" id="PF13407"/>
    </source>
</evidence>
<comment type="caution">
    <text evidence="6">The sequence shown here is derived from an EMBL/GenBank/DDBJ whole genome shotgun (WGS) entry which is preliminary data.</text>
</comment>
<dbReference type="PANTHER" id="PTHR46847">
    <property type="entry name" value="D-ALLOSE-BINDING PERIPLASMIC PROTEIN-RELATED"/>
    <property type="match status" value="1"/>
</dbReference>
<dbReference type="Gene3D" id="3.40.50.2300">
    <property type="match status" value="2"/>
</dbReference>
<evidence type="ECO:0000313" key="6">
    <source>
        <dbReference type="EMBL" id="HIU34057.1"/>
    </source>
</evidence>
<evidence type="ECO:0000256" key="4">
    <source>
        <dbReference type="SAM" id="SignalP"/>
    </source>
</evidence>
<comment type="subcellular location">
    <subcellularLocation>
        <location evidence="1">Cell envelope</location>
    </subcellularLocation>
</comment>